<protein>
    <submittedName>
        <fullName evidence="1">Immunity 53 family protein</fullName>
    </submittedName>
</protein>
<organism evidence="1 2">
    <name type="scientific">Paenibacillus mangrovi</name>
    <dbReference type="NCBI Taxonomy" id="2931978"/>
    <lineage>
        <taxon>Bacteria</taxon>
        <taxon>Bacillati</taxon>
        <taxon>Bacillota</taxon>
        <taxon>Bacilli</taxon>
        <taxon>Bacillales</taxon>
        <taxon>Paenibacillaceae</taxon>
        <taxon>Paenibacillus</taxon>
    </lineage>
</organism>
<sequence length="42" mass="5145">MVSQFHLRWLQDWYFQNCNGDWEHSFGVTGMEYFMVQVEQGI</sequence>
<reference evidence="1" key="1">
    <citation type="submission" date="2022-04" db="EMBL/GenBank/DDBJ databases">
        <title>Paenibacillus mangrovi sp. nov., a novel endophytic bacterium isolated from bark of Kandelia candel.</title>
        <authorList>
            <person name="Tuo L."/>
        </authorList>
    </citation>
    <scope>NUCLEOTIDE SEQUENCE</scope>
    <source>
        <strain evidence="1">KQZ6P-2</strain>
    </source>
</reference>
<dbReference type="AlphaFoldDB" id="A0A9X1WLQ9"/>
<accession>A0A9X1WLQ9</accession>
<gene>
    <name evidence="1" type="ORF">MUG84_04420</name>
</gene>
<dbReference type="Pfam" id="PF15580">
    <property type="entry name" value="Imm53"/>
    <property type="match status" value="1"/>
</dbReference>
<keyword evidence="2" id="KW-1185">Reference proteome</keyword>
<evidence type="ECO:0000313" key="1">
    <source>
        <dbReference type="EMBL" id="MCJ8010986.1"/>
    </source>
</evidence>
<dbReference type="Proteomes" id="UP001139347">
    <property type="component" value="Unassembled WGS sequence"/>
</dbReference>
<dbReference type="RefSeq" id="WP_244720978.1">
    <property type="nucleotide sequence ID" value="NZ_JALIRP010000001.1"/>
</dbReference>
<comment type="caution">
    <text evidence="1">The sequence shown here is derived from an EMBL/GenBank/DDBJ whole genome shotgun (WGS) entry which is preliminary data.</text>
</comment>
<evidence type="ECO:0000313" key="2">
    <source>
        <dbReference type="Proteomes" id="UP001139347"/>
    </source>
</evidence>
<name>A0A9X1WLQ9_9BACL</name>
<proteinExistence type="predicted"/>
<dbReference type="InterPro" id="IPR028228">
    <property type="entry name" value="Imm53"/>
</dbReference>
<dbReference type="EMBL" id="JALIRP010000001">
    <property type="protein sequence ID" value="MCJ8010986.1"/>
    <property type="molecule type" value="Genomic_DNA"/>
</dbReference>